<sequence>MKAVVLAAGEGTRLRPLTVTRPKPLVPVAGRPLVEHVMDASSDVVDEFVLVVGYGAENVQSRIGSEFGDTPVSYVEQREQRGTAHAIACVREEINGQFLVLNGDVVVDQSLVSKLATSSGHAVATMPVDDPSNYGVVSVDDEALSGLVEKPDNPPSSLANLGLYAFEPAIFEAIDAVDESERGEYEVTDAVTTLLEWGETVSVVEHDGTWLDVGRPWEIIEATERLLSELGQSIEGIVEDRVTLEGPVVVEEGARVRDGTYIEGPVVVKAGADVGPNAYVRGATVLGEDSRVGNAVEVKNSVLFPEATVGHLSYVGDSVLGAGVNFGAGTKVANLRHDDANIRMRVKGSSVDTGRRKLGVVCGDDVKTGINTSLNAGVKLARGATTTPGETIMEDDNE</sequence>
<dbReference type="Gene3D" id="3.90.550.10">
    <property type="entry name" value="Spore Coat Polysaccharide Biosynthesis Protein SpsA, Chain A"/>
    <property type="match status" value="1"/>
</dbReference>
<comment type="catalytic activity">
    <reaction evidence="13">
        <text>N-acetyl-alpha-D-glucosamine 1-phosphate + UTP + H(+) = UDP-N-acetyl-alpha-D-glucosamine + diphosphate</text>
        <dbReference type="Rhea" id="RHEA:13509"/>
        <dbReference type="ChEBI" id="CHEBI:15378"/>
        <dbReference type="ChEBI" id="CHEBI:33019"/>
        <dbReference type="ChEBI" id="CHEBI:46398"/>
        <dbReference type="ChEBI" id="CHEBI:57705"/>
        <dbReference type="ChEBI" id="CHEBI:57776"/>
        <dbReference type="EC" id="2.7.7.23"/>
    </reaction>
</comment>
<keyword evidence="8 16" id="KW-0808">Transferase</keyword>
<dbReference type="NCBIfam" id="TIGR03992">
    <property type="entry name" value="Arch_glmU"/>
    <property type="match status" value="1"/>
</dbReference>
<dbReference type="Gene3D" id="2.160.10.10">
    <property type="entry name" value="Hexapeptide repeat proteins"/>
    <property type="match status" value="1"/>
</dbReference>
<protein>
    <recommendedName>
        <fullName evidence="7">Bifunctional protein GlmU</fullName>
        <ecNumber evidence="5">2.3.1.157</ecNumber>
        <ecNumber evidence="6">2.7.7.23</ecNumber>
    </recommendedName>
</protein>
<name>A0A1I0MU68_9EURY</name>
<dbReference type="CDD" id="cd05636">
    <property type="entry name" value="LbH_G1P_TT_C_like"/>
    <property type="match status" value="1"/>
</dbReference>
<proteinExistence type="inferred from homology"/>
<keyword evidence="9" id="KW-0548">Nucleotidyltransferase</keyword>
<evidence type="ECO:0000256" key="5">
    <source>
        <dbReference type="ARBA" id="ARBA00012225"/>
    </source>
</evidence>
<organism evidence="16 17">
    <name type="scientific">Halobacterium jilantaiense</name>
    <dbReference type="NCBI Taxonomy" id="355548"/>
    <lineage>
        <taxon>Archaea</taxon>
        <taxon>Methanobacteriati</taxon>
        <taxon>Methanobacteriota</taxon>
        <taxon>Stenosarchaea group</taxon>
        <taxon>Halobacteria</taxon>
        <taxon>Halobacteriales</taxon>
        <taxon>Halobacteriaceae</taxon>
        <taxon>Halobacterium</taxon>
    </lineage>
</organism>
<dbReference type="UniPathway" id="UPA00113">
    <property type="reaction ID" value="UER00532"/>
</dbReference>
<dbReference type="GO" id="GO:0006048">
    <property type="term" value="P:UDP-N-acetylglucosamine biosynthetic process"/>
    <property type="evidence" value="ECO:0007669"/>
    <property type="project" value="UniProtKB-UniPathway"/>
</dbReference>
<dbReference type="GO" id="GO:0019134">
    <property type="term" value="F:glucosamine-1-phosphate N-acetyltransferase activity"/>
    <property type="evidence" value="ECO:0007669"/>
    <property type="project" value="UniProtKB-EC"/>
</dbReference>
<dbReference type="InterPro" id="IPR023915">
    <property type="entry name" value="Bifunctiontional_GlmU_arc-type"/>
</dbReference>
<dbReference type="InterPro" id="IPR056729">
    <property type="entry name" value="GMPPB_C"/>
</dbReference>
<keyword evidence="11" id="KW-0012">Acyltransferase</keyword>
<comment type="similarity">
    <text evidence="3">In the C-terminal section; belongs to the transferase hexapeptide repeat family.</text>
</comment>
<dbReference type="STRING" id="355548.SAMN04487945_0353"/>
<evidence type="ECO:0000256" key="4">
    <source>
        <dbReference type="ARBA" id="ARBA00007947"/>
    </source>
</evidence>
<dbReference type="Pfam" id="PF00483">
    <property type="entry name" value="NTP_transferase"/>
    <property type="match status" value="1"/>
</dbReference>
<dbReference type="SUPFAM" id="SSF53448">
    <property type="entry name" value="Nucleotide-diphospho-sugar transferases"/>
    <property type="match status" value="1"/>
</dbReference>
<evidence type="ECO:0000256" key="11">
    <source>
        <dbReference type="ARBA" id="ARBA00023315"/>
    </source>
</evidence>
<dbReference type="InterPro" id="IPR050065">
    <property type="entry name" value="GlmU-like"/>
</dbReference>
<comment type="pathway">
    <text evidence="1">Nucleotide-sugar biosynthesis; UDP-N-acetyl-alpha-D-glucosamine biosynthesis; N-acetyl-alpha-D-glucosamine 1-phosphate from alpha-D-glucosamine 6-phosphate (route II): step 2/2.</text>
</comment>
<dbReference type="GO" id="GO:0003977">
    <property type="term" value="F:UDP-N-acetylglucosamine diphosphorylase activity"/>
    <property type="evidence" value="ECO:0007669"/>
    <property type="project" value="UniProtKB-EC"/>
</dbReference>
<evidence type="ECO:0000259" key="14">
    <source>
        <dbReference type="Pfam" id="PF00483"/>
    </source>
</evidence>
<dbReference type="Proteomes" id="UP000198518">
    <property type="component" value="Unassembled WGS sequence"/>
</dbReference>
<dbReference type="EC" id="2.3.1.157" evidence="5"/>
<evidence type="ECO:0000259" key="15">
    <source>
        <dbReference type="Pfam" id="PF25087"/>
    </source>
</evidence>
<reference evidence="16 17" key="1">
    <citation type="submission" date="2016-10" db="EMBL/GenBank/DDBJ databases">
        <authorList>
            <person name="de Groot N.N."/>
        </authorList>
    </citation>
    <scope>NUCLEOTIDE SEQUENCE [LARGE SCALE GENOMIC DNA]</scope>
    <source>
        <strain evidence="16 17">CGMCC 1.5337</strain>
    </source>
</reference>
<dbReference type="Pfam" id="PF25087">
    <property type="entry name" value="GMPPB_C"/>
    <property type="match status" value="1"/>
</dbReference>
<dbReference type="OrthoDB" id="15372at2157"/>
<evidence type="ECO:0000256" key="10">
    <source>
        <dbReference type="ARBA" id="ARBA00023268"/>
    </source>
</evidence>
<evidence type="ECO:0000256" key="7">
    <source>
        <dbReference type="ARBA" id="ARBA00013414"/>
    </source>
</evidence>
<dbReference type="CDD" id="cd04181">
    <property type="entry name" value="NTP_transferase"/>
    <property type="match status" value="1"/>
</dbReference>
<comment type="similarity">
    <text evidence="4">In the N-terminal section; belongs to the N-acetylglucosamine-1-phosphate uridyltransferase family.</text>
</comment>
<dbReference type="EMBL" id="FOJA01000001">
    <property type="protein sequence ID" value="SEV91902.1"/>
    <property type="molecule type" value="Genomic_DNA"/>
</dbReference>
<evidence type="ECO:0000256" key="13">
    <source>
        <dbReference type="ARBA" id="ARBA00048493"/>
    </source>
</evidence>
<dbReference type="PANTHER" id="PTHR43584">
    <property type="entry name" value="NUCLEOTIDYL TRANSFERASE"/>
    <property type="match status" value="1"/>
</dbReference>
<dbReference type="InterPro" id="IPR005835">
    <property type="entry name" value="NTP_transferase_dom"/>
</dbReference>
<dbReference type="PANTHER" id="PTHR43584:SF8">
    <property type="entry name" value="N-ACETYLMURAMATE ALPHA-1-PHOSPHATE URIDYLYLTRANSFERASE"/>
    <property type="match status" value="1"/>
</dbReference>
<evidence type="ECO:0000256" key="3">
    <source>
        <dbReference type="ARBA" id="ARBA00007707"/>
    </source>
</evidence>
<evidence type="ECO:0000256" key="9">
    <source>
        <dbReference type="ARBA" id="ARBA00022695"/>
    </source>
</evidence>
<dbReference type="RefSeq" id="WP_089667470.1">
    <property type="nucleotide sequence ID" value="NZ_FOJA01000001.1"/>
</dbReference>
<dbReference type="InterPro" id="IPR011004">
    <property type="entry name" value="Trimer_LpxA-like_sf"/>
</dbReference>
<dbReference type="SUPFAM" id="SSF51161">
    <property type="entry name" value="Trimeric LpxA-like enzymes"/>
    <property type="match status" value="1"/>
</dbReference>
<feature type="domain" description="Nucleotidyl transferase" evidence="14">
    <location>
        <begin position="2"/>
        <end position="227"/>
    </location>
</feature>
<keyword evidence="10" id="KW-0511">Multifunctional enzyme</keyword>
<feature type="domain" description="Mannose-1-phosphate guanyltransferase C-terminal" evidence="15">
    <location>
        <begin position="262"/>
        <end position="376"/>
    </location>
</feature>
<dbReference type="EC" id="2.7.7.23" evidence="6"/>
<comment type="pathway">
    <text evidence="2">Nucleotide-sugar biosynthesis; UDP-N-acetyl-alpha-D-glucosamine biosynthesis; UDP-N-acetyl-alpha-D-glucosamine from N-acetyl-alpha-D-glucosamine 1-phosphate: step 1/1.</text>
</comment>
<dbReference type="AlphaFoldDB" id="A0A1I0MU68"/>
<evidence type="ECO:0000256" key="8">
    <source>
        <dbReference type="ARBA" id="ARBA00022679"/>
    </source>
</evidence>
<evidence type="ECO:0000256" key="1">
    <source>
        <dbReference type="ARBA" id="ARBA00005166"/>
    </source>
</evidence>
<evidence type="ECO:0000313" key="17">
    <source>
        <dbReference type="Proteomes" id="UP000198518"/>
    </source>
</evidence>
<gene>
    <name evidence="16" type="ORF">SAMN04487945_0353</name>
</gene>
<comment type="catalytic activity">
    <reaction evidence="12">
        <text>alpha-D-glucosamine 1-phosphate + acetyl-CoA = N-acetyl-alpha-D-glucosamine 1-phosphate + CoA + H(+)</text>
        <dbReference type="Rhea" id="RHEA:13725"/>
        <dbReference type="ChEBI" id="CHEBI:15378"/>
        <dbReference type="ChEBI" id="CHEBI:57287"/>
        <dbReference type="ChEBI" id="CHEBI:57288"/>
        <dbReference type="ChEBI" id="CHEBI:57776"/>
        <dbReference type="ChEBI" id="CHEBI:58516"/>
        <dbReference type="EC" id="2.3.1.157"/>
    </reaction>
</comment>
<evidence type="ECO:0000313" key="16">
    <source>
        <dbReference type="EMBL" id="SEV91902.1"/>
    </source>
</evidence>
<dbReference type="InterPro" id="IPR029044">
    <property type="entry name" value="Nucleotide-diphossugar_trans"/>
</dbReference>
<evidence type="ECO:0000256" key="12">
    <source>
        <dbReference type="ARBA" id="ARBA00048247"/>
    </source>
</evidence>
<keyword evidence="17" id="KW-1185">Reference proteome</keyword>
<accession>A0A1I0MU68</accession>
<evidence type="ECO:0000256" key="2">
    <source>
        <dbReference type="ARBA" id="ARBA00005208"/>
    </source>
</evidence>
<evidence type="ECO:0000256" key="6">
    <source>
        <dbReference type="ARBA" id="ARBA00012457"/>
    </source>
</evidence>